<feature type="transmembrane region" description="Helical" evidence="1">
    <location>
        <begin position="38"/>
        <end position="57"/>
    </location>
</feature>
<keyword evidence="3" id="KW-1185">Reference proteome</keyword>
<dbReference type="Proteomes" id="UP001595685">
    <property type="component" value="Unassembled WGS sequence"/>
</dbReference>
<proteinExistence type="predicted"/>
<sequence>MSHDLAGALRRDVPEPPRVLDPDALIRTHRERRQRRRAAVVAGSLALAAVGGSAAVLGSPDRTQPGPAGRPATAQVSALEDTVALPQEWRQLRPFLPERASQVATMEGDAAAYLWADEDRLCLAVLFGVDGEVPGGGVPTGRDGCTPADALLEDGLVLVAQGSSPAGTFQHLVAVLPDGYTEATLGTRTVTVTGNAAVFGWDYVADVGSLSRATGGLLVEGPGRPSVTLPLP</sequence>
<reference evidence="3" key="1">
    <citation type="journal article" date="2019" name="Int. J. Syst. Evol. Microbiol.">
        <title>The Global Catalogue of Microorganisms (GCM) 10K type strain sequencing project: providing services to taxonomists for standard genome sequencing and annotation.</title>
        <authorList>
            <consortium name="The Broad Institute Genomics Platform"/>
            <consortium name="The Broad Institute Genome Sequencing Center for Infectious Disease"/>
            <person name="Wu L."/>
            <person name="Ma J."/>
        </authorList>
    </citation>
    <scope>NUCLEOTIDE SEQUENCE [LARGE SCALE GENOMIC DNA]</scope>
    <source>
        <strain evidence="3">NCAIM B.02333</strain>
    </source>
</reference>
<dbReference type="RefSeq" id="WP_340290043.1">
    <property type="nucleotide sequence ID" value="NZ_JBBEOI010000014.1"/>
</dbReference>
<accession>A0ABV7WEE9</accession>
<evidence type="ECO:0000256" key="1">
    <source>
        <dbReference type="SAM" id="Phobius"/>
    </source>
</evidence>
<evidence type="ECO:0000313" key="3">
    <source>
        <dbReference type="Proteomes" id="UP001595685"/>
    </source>
</evidence>
<keyword evidence="1" id="KW-1133">Transmembrane helix</keyword>
<keyword evidence="1" id="KW-0812">Transmembrane</keyword>
<protein>
    <recommendedName>
        <fullName evidence="4">Secreted protein</fullName>
    </recommendedName>
</protein>
<keyword evidence="1" id="KW-0472">Membrane</keyword>
<name>A0ABV7WEE9_9MICO</name>
<gene>
    <name evidence="2" type="ORF">ACFOLH_07555</name>
</gene>
<dbReference type="EMBL" id="JBHRWW010000004">
    <property type="protein sequence ID" value="MFC3688194.1"/>
    <property type="molecule type" value="Genomic_DNA"/>
</dbReference>
<comment type="caution">
    <text evidence="2">The sequence shown here is derived from an EMBL/GenBank/DDBJ whole genome shotgun (WGS) entry which is preliminary data.</text>
</comment>
<evidence type="ECO:0000313" key="2">
    <source>
        <dbReference type="EMBL" id="MFC3688194.1"/>
    </source>
</evidence>
<organism evidence="2 3">
    <name type="scientific">Aquipuribacter hungaricus</name>
    <dbReference type="NCBI Taxonomy" id="545624"/>
    <lineage>
        <taxon>Bacteria</taxon>
        <taxon>Bacillati</taxon>
        <taxon>Actinomycetota</taxon>
        <taxon>Actinomycetes</taxon>
        <taxon>Micrococcales</taxon>
        <taxon>Intrasporangiaceae</taxon>
        <taxon>Aquipuribacter</taxon>
    </lineage>
</organism>
<evidence type="ECO:0008006" key="4">
    <source>
        <dbReference type="Google" id="ProtNLM"/>
    </source>
</evidence>